<dbReference type="PANTHER" id="PTHR31984:SF17">
    <property type="entry name" value="TRANSCRIPTIONAL REGULATOR"/>
    <property type="match status" value="1"/>
</dbReference>
<dbReference type="Gene3D" id="3.40.1740.10">
    <property type="entry name" value="VC0467-like"/>
    <property type="match status" value="1"/>
</dbReference>
<feature type="non-terminal residue" evidence="1">
    <location>
        <position position="147"/>
    </location>
</feature>
<gene>
    <name evidence="1" type="ORF">FRACYDRAFT_218446</name>
</gene>
<dbReference type="Pfam" id="PF02622">
    <property type="entry name" value="DUF179"/>
    <property type="match status" value="1"/>
</dbReference>
<protein>
    <submittedName>
        <fullName evidence="1">Uncharacterized protein</fullName>
    </submittedName>
</protein>
<sequence length="147" mass="15956">MLLFGAQIVKADGRVPVSETNKYTKFLRAFEKSSAVYFGGPNGQDQPAVLIHGISELEGASEISPGTGIYIGGIDAAIDGVLVGRYSPLDFRFFIGCHMYKDGDLNTAINSNKYQPIACARSLALKQCIQLPKPLWHEVMEMCGGEL</sequence>
<dbReference type="KEGG" id="fcy:FRACYDRAFT_218446"/>
<reference evidence="1 2" key="1">
    <citation type="submission" date="2016-09" db="EMBL/GenBank/DDBJ databases">
        <title>Extensive genetic diversity and differential bi-allelic expression allows diatom success in the polar Southern Ocean.</title>
        <authorList>
            <consortium name="DOE Joint Genome Institute"/>
            <person name="Mock T."/>
            <person name="Otillar R.P."/>
            <person name="Strauss J."/>
            <person name="Dupont C."/>
            <person name="Frickenhaus S."/>
            <person name="Maumus F."/>
            <person name="Mcmullan M."/>
            <person name="Sanges R."/>
            <person name="Schmutz J."/>
            <person name="Toseland A."/>
            <person name="Valas R."/>
            <person name="Veluchamy A."/>
            <person name="Ward B.J."/>
            <person name="Allen A."/>
            <person name="Barry K."/>
            <person name="Falciatore A."/>
            <person name="Ferrante M."/>
            <person name="Fortunato A.E."/>
            <person name="Gloeckner G."/>
            <person name="Gruber A."/>
            <person name="Hipkin R."/>
            <person name="Janech M."/>
            <person name="Kroth P."/>
            <person name="Leese F."/>
            <person name="Lindquist E."/>
            <person name="Lyon B.R."/>
            <person name="Martin J."/>
            <person name="Mayer C."/>
            <person name="Parker M."/>
            <person name="Quesneville H."/>
            <person name="Raymond J."/>
            <person name="Uhlig C."/>
            <person name="Valentin K.U."/>
            <person name="Worden A.Z."/>
            <person name="Armbrust E.V."/>
            <person name="Bowler C."/>
            <person name="Green B."/>
            <person name="Moulton V."/>
            <person name="Van Oosterhout C."/>
            <person name="Grigoriev I."/>
        </authorList>
    </citation>
    <scope>NUCLEOTIDE SEQUENCE [LARGE SCALE GENOMIC DNA]</scope>
    <source>
        <strain evidence="1 2">CCMP1102</strain>
    </source>
</reference>
<dbReference type="Proteomes" id="UP000095751">
    <property type="component" value="Unassembled WGS sequence"/>
</dbReference>
<organism evidence="1 2">
    <name type="scientific">Fragilariopsis cylindrus CCMP1102</name>
    <dbReference type="NCBI Taxonomy" id="635003"/>
    <lineage>
        <taxon>Eukaryota</taxon>
        <taxon>Sar</taxon>
        <taxon>Stramenopiles</taxon>
        <taxon>Ochrophyta</taxon>
        <taxon>Bacillariophyta</taxon>
        <taxon>Bacillariophyceae</taxon>
        <taxon>Bacillariophycidae</taxon>
        <taxon>Bacillariales</taxon>
        <taxon>Bacillariaceae</taxon>
        <taxon>Fragilariopsis</taxon>
    </lineage>
</organism>
<dbReference type="AlphaFoldDB" id="A0A1E7FCB4"/>
<evidence type="ECO:0000313" key="2">
    <source>
        <dbReference type="Proteomes" id="UP000095751"/>
    </source>
</evidence>
<name>A0A1E7FCB4_9STRA</name>
<dbReference type="InParanoid" id="A0A1E7FCB4"/>
<dbReference type="EMBL" id="KV784359">
    <property type="protein sequence ID" value="OEU15822.1"/>
    <property type="molecule type" value="Genomic_DNA"/>
</dbReference>
<dbReference type="OrthoDB" id="272750at2759"/>
<dbReference type="SUPFAM" id="SSF143456">
    <property type="entry name" value="VC0467-like"/>
    <property type="match status" value="1"/>
</dbReference>
<accession>A0A1E7FCB4</accession>
<evidence type="ECO:0000313" key="1">
    <source>
        <dbReference type="EMBL" id="OEU15822.1"/>
    </source>
</evidence>
<dbReference type="PANTHER" id="PTHR31984">
    <property type="entry name" value="TRANSPORTER, PUTATIVE (DUF179)-RELATED"/>
    <property type="match status" value="1"/>
</dbReference>
<proteinExistence type="predicted"/>
<keyword evidence="2" id="KW-1185">Reference proteome</keyword>
<dbReference type="InterPro" id="IPR003774">
    <property type="entry name" value="AlgH-like"/>
</dbReference>